<dbReference type="InterPro" id="IPR029071">
    <property type="entry name" value="Ubiquitin-like_domsf"/>
</dbReference>
<keyword evidence="1" id="KW-0175">Coiled coil</keyword>
<evidence type="ECO:0000313" key="5">
    <source>
        <dbReference type="Proteomes" id="UP000410492"/>
    </source>
</evidence>
<keyword evidence="5" id="KW-1185">Reference proteome</keyword>
<organism evidence="4 5">
    <name type="scientific">Callosobruchus maculatus</name>
    <name type="common">Southern cowpea weevil</name>
    <name type="synonym">Pulse bruchid</name>
    <dbReference type="NCBI Taxonomy" id="64391"/>
    <lineage>
        <taxon>Eukaryota</taxon>
        <taxon>Metazoa</taxon>
        <taxon>Ecdysozoa</taxon>
        <taxon>Arthropoda</taxon>
        <taxon>Hexapoda</taxon>
        <taxon>Insecta</taxon>
        <taxon>Pterygota</taxon>
        <taxon>Neoptera</taxon>
        <taxon>Endopterygota</taxon>
        <taxon>Coleoptera</taxon>
        <taxon>Polyphaga</taxon>
        <taxon>Cucujiformia</taxon>
        <taxon>Chrysomeloidea</taxon>
        <taxon>Chrysomelidae</taxon>
        <taxon>Bruchinae</taxon>
        <taxon>Bruchini</taxon>
        <taxon>Callosobruchus</taxon>
    </lineage>
</organism>
<feature type="compositionally biased region" description="Low complexity" evidence="2">
    <location>
        <begin position="700"/>
        <end position="715"/>
    </location>
</feature>
<feature type="domain" description="IQ motif and ubiquitin-like" evidence="3">
    <location>
        <begin position="364"/>
        <end position="497"/>
    </location>
</feature>
<dbReference type="GO" id="GO:0031514">
    <property type="term" value="C:motile cilium"/>
    <property type="evidence" value="ECO:0007669"/>
    <property type="project" value="TreeGrafter"/>
</dbReference>
<feature type="compositionally biased region" description="Basic and acidic residues" evidence="2">
    <location>
        <begin position="728"/>
        <end position="738"/>
    </location>
</feature>
<evidence type="ECO:0000313" key="4">
    <source>
        <dbReference type="EMBL" id="VEN46437.1"/>
    </source>
</evidence>
<gene>
    <name evidence="4" type="ORF">CALMAC_LOCUS8527</name>
</gene>
<dbReference type="AlphaFoldDB" id="A0A653CET8"/>
<dbReference type="PROSITE" id="PS50096">
    <property type="entry name" value="IQ"/>
    <property type="match status" value="1"/>
</dbReference>
<dbReference type="GO" id="GO:0001669">
    <property type="term" value="C:acrosomal vesicle"/>
    <property type="evidence" value="ECO:0007669"/>
    <property type="project" value="TreeGrafter"/>
</dbReference>
<evidence type="ECO:0000259" key="3">
    <source>
        <dbReference type="Pfam" id="PF25805"/>
    </source>
</evidence>
<dbReference type="PANTHER" id="PTHR21074">
    <property type="entry name" value="IQ AND UBIQUITIN-LIKE DOMAIN-CONTAINING PROTEIN"/>
    <property type="match status" value="1"/>
</dbReference>
<dbReference type="SUPFAM" id="SSF54236">
    <property type="entry name" value="Ubiquitin-like"/>
    <property type="match status" value="1"/>
</dbReference>
<reference evidence="4 5" key="1">
    <citation type="submission" date="2019-01" db="EMBL/GenBank/DDBJ databases">
        <authorList>
            <person name="Sayadi A."/>
        </authorList>
    </citation>
    <scope>NUCLEOTIDE SEQUENCE [LARGE SCALE GENOMIC DNA]</scope>
</reference>
<feature type="compositionally biased region" description="Polar residues" evidence="2">
    <location>
        <begin position="716"/>
        <end position="727"/>
    </location>
</feature>
<dbReference type="OrthoDB" id="10265862at2759"/>
<dbReference type="GO" id="GO:0030317">
    <property type="term" value="P:flagellated sperm motility"/>
    <property type="evidence" value="ECO:0007669"/>
    <property type="project" value="TreeGrafter"/>
</dbReference>
<dbReference type="EMBL" id="CAACVG010007649">
    <property type="protein sequence ID" value="VEN46437.1"/>
    <property type="molecule type" value="Genomic_DNA"/>
</dbReference>
<evidence type="ECO:0000256" key="1">
    <source>
        <dbReference type="SAM" id="Coils"/>
    </source>
</evidence>
<proteinExistence type="predicted"/>
<dbReference type="GO" id="GO:0060271">
    <property type="term" value="P:cilium assembly"/>
    <property type="evidence" value="ECO:0007669"/>
    <property type="project" value="TreeGrafter"/>
</dbReference>
<dbReference type="PANTHER" id="PTHR21074:SF0">
    <property type="entry name" value="IQ AND UBIQUITIN-LIKE DOMAIN-CONTAINING PROTEIN"/>
    <property type="match status" value="1"/>
</dbReference>
<protein>
    <recommendedName>
        <fullName evidence="3">IQ motif and ubiquitin-like domain-containing protein</fullName>
    </recommendedName>
</protein>
<sequence length="738" mass="86668">MDKATELNVRMEEVLASIEPVDFDNFKLQDQVTVKFYTINSKVYTRSFSLYNTVLEVKDMLSETFAIPAEELELQYRDVAVKNTWNLSRLKPDQYGNLELKLLSLSDKYTINVETPYKDMTVPDIITVAVETEDGTKEVVVEVLNLAINKPNLGGYKHIKTGVKYLHGYSQTGPPPPKVPPEMKNHRDTQTYLMKNRKLDMEYSRATQMANKDIYIPSVNDRILTAGPYETADEREARLDVEGKVRTIQRYFRAWKMRKALHELSEEYRKRVRLEQERLERERLEDEARKRRDLVSKVFPMTLTDFAMLYSMVEKWKKAEMARISSMYCGPSKIAEFYLLLEKEIEILRSLERLKLQVIEDLGHKKVINFFKAIGKPIEWYSNYKSLHIYMDTLETQRGREYFALYKSLVNKDLTREQRLQVYCEIKTYLADHDCGESLQIIHLIDRVCQLMARGTSHRHLDALEKRIEATVLHHFKLPECNEGVTKHMHNVQMRKMEKGLAYCPRCQRFKTFDGFKLNGRTDKVKICSSCKWLDKAEEPWIDLMPYRFMLKQIRNYERLHHAASSVAFILQDKDIHHIVTTIWHSHSALSECNDVYQLRLVRWDVTKEWSPWNCILLTVEEASAHLRVGNLEDVYEEEFINHIFNKHALARKHFPLLTAYDRHFTEMARGDMRLDEESEYYNRPDPDCLFDLVLSSTESSKNSSKCSQCSSDSNKPQSNQSDVSDNPSEKQCEHDCL</sequence>
<dbReference type="Proteomes" id="UP000410492">
    <property type="component" value="Unassembled WGS sequence"/>
</dbReference>
<feature type="coiled-coil region" evidence="1">
    <location>
        <begin position="257"/>
        <end position="294"/>
    </location>
</feature>
<feature type="region of interest" description="Disordered" evidence="2">
    <location>
        <begin position="700"/>
        <end position="738"/>
    </location>
</feature>
<dbReference type="CDD" id="cd17039">
    <property type="entry name" value="Ubl_ubiquitin_like"/>
    <property type="match status" value="1"/>
</dbReference>
<accession>A0A653CET8</accession>
<name>A0A653CET8_CALMS</name>
<dbReference type="InterPro" id="IPR037695">
    <property type="entry name" value="IQUB"/>
</dbReference>
<evidence type="ECO:0000256" key="2">
    <source>
        <dbReference type="SAM" id="MobiDB-lite"/>
    </source>
</evidence>
<dbReference type="InterPro" id="IPR057887">
    <property type="entry name" value="IQUB_helical"/>
</dbReference>
<dbReference type="Pfam" id="PF25805">
    <property type="entry name" value="IQUB"/>
    <property type="match status" value="1"/>
</dbReference>